<dbReference type="SUPFAM" id="SSF48371">
    <property type="entry name" value="ARM repeat"/>
    <property type="match status" value="2"/>
</dbReference>
<evidence type="ECO:0000256" key="4">
    <source>
        <dbReference type="SAM" id="MobiDB-lite"/>
    </source>
</evidence>
<accession>A0A9L0SBR1</accession>
<dbReference type="GO" id="GO:0030951">
    <property type="term" value="P:establishment or maintenance of microtubule cytoskeleton polarity"/>
    <property type="evidence" value="ECO:0007669"/>
    <property type="project" value="InterPro"/>
</dbReference>
<dbReference type="Pfam" id="PF12348">
    <property type="entry name" value="CLASP_N"/>
    <property type="match status" value="1"/>
</dbReference>
<dbReference type="Pfam" id="PF21041">
    <property type="entry name" value="XMAP215_CLASP_TOG"/>
    <property type="match status" value="3"/>
</dbReference>
<proteinExistence type="predicted"/>
<feature type="compositionally biased region" description="Low complexity" evidence="4">
    <location>
        <begin position="889"/>
        <end position="906"/>
    </location>
</feature>
<reference evidence="6 7" key="1">
    <citation type="journal article" date="2009" name="Science">
        <title>Genome sequence, comparative analysis, and population genetics of the domestic horse.</title>
        <authorList>
            <consortium name="Broad Institute Genome Sequencing Platform"/>
            <consortium name="Broad Institute Whole Genome Assembly Team"/>
            <person name="Wade C.M."/>
            <person name="Giulotto E."/>
            <person name="Sigurdsson S."/>
            <person name="Zoli M."/>
            <person name="Gnerre S."/>
            <person name="Imsland F."/>
            <person name="Lear T.L."/>
            <person name="Adelson D.L."/>
            <person name="Bailey E."/>
            <person name="Bellone R.R."/>
            <person name="Bloecker H."/>
            <person name="Distl O."/>
            <person name="Edgar R.C."/>
            <person name="Garber M."/>
            <person name="Leeb T."/>
            <person name="Mauceli E."/>
            <person name="MacLeod J.N."/>
            <person name="Penedo M.C.T."/>
            <person name="Raison J.M."/>
            <person name="Sharpe T."/>
            <person name="Vogel J."/>
            <person name="Andersson L."/>
            <person name="Antczak D.F."/>
            <person name="Biagi T."/>
            <person name="Binns M.M."/>
            <person name="Chowdhary B.P."/>
            <person name="Coleman S.J."/>
            <person name="Della Valle G."/>
            <person name="Fryc S."/>
            <person name="Guerin G."/>
            <person name="Hasegawa T."/>
            <person name="Hill E.W."/>
            <person name="Jurka J."/>
            <person name="Kiialainen A."/>
            <person name="Lindgren G."/>
            <person name="Liu J."/>
            <person name="Magnani E."/>
            <person name="Mickelson J.R."/>
            <person name="Murray J."/>
            <person name="Nergadze S.G."/>
            <person name="Onofrio R."/>
            <person name="Pedroni S."/>
            <person name="Piras M.F."/>
            <person name="Raudsepp T."/>
            <person name="Rocchi M."/>
            <person name="Roeed K.H."/>
            <person name="Ryder O.A."/>
            <person name="Searle S."/>
            <person name="Skow L."/>
            <person name="Swinburne J.E."/>
            <person name="Syvaenen A.C."/>
            <person name="Tozaki T."/>
            <person name="Valberg S.J."/>
            <person name="Vaudin M."/>
            <person name="White J.R."/>
            <person name="Zody M.C."/>
            <person name="Lander E.S."/>
            <person name="Lindblad-Toh K."/>
        </authorList>
    </citation>
    <scope>NUCLEOTIDE SEQUENCE [LARGE SCALE GENOMIC DNA]</scope>
    <source>
        <strain evidence="6 7">Thoroughbred</strain>
    </source>
</reference>
<dbReference type="GO" id="GO:0051010">
    <property type="term" value="F:microtubule plus-end binding"/>
    <property type="evidence" value="ECO:0007669"/>
    <property type="project" value="InterPro"/>
</dbReference>
<feature type="domain" description="TOG" evidence="5">
    <location>
        <begin position="397"/>
        <end position="629"/>
    </location>
</feature>
<keyword evidence="7" id="KW-1185">Reference proteome</keyword>
<evidence type="ECO:0000256" key="3">
    <source>
        <dbReference type="ARBA" id="ARBA00023212"/>
    </source>
</evidence>
<evidence type="ECO:0000313" key="6">
    <source>
        <dbReference type="Ensembl" id="ENSECAP00000073574.1"/>
    </source>
</evidence>
<dbReference type="Proteomes" id="UP000002281">
    <property type="component" value="Chromosome 12"/>
</dbReference>
<feature type="domain" description="TOG" evidence="5">
    <location>
        <begin position="661"/>
        <end position="893"/>
    </location>
</feature>
<dbReference type="InterPro" id="IPR016024">
    <property type="entry name" value="ARM-type_fold"/>
</dbReference>
<dbReference type="FunFam" id="1.25.10.10:FF:000050">
    <property type="entry name" value="Cytoskeleton-associated protein 5 isoform X1"/>
    <property type="match status" value="1"/>
</dbReference>
<protein>
    <submittedName>
        <fullName evidence="6">Cytoskeleton associated protein 5</fullName>
    </submittedName>
</protein>
<gene>
    <name evidence="6" type="primary">CKAP5</name>
</gene>
<dbReference type="InterPro" id="IPR045110">
    <property type="entry name" value="XMAP215"/>
</dbReference>
<dbReference type="SMART" id="SM01349">
    <property type="entry name" value="TOG"/>
    <property type="match status" value="4"/>
</dbReference>
<feature type="region of interest" description="Disordered" evidence="4">
    <location>
        <begin position="622"/>
        <end position="659"/>
    </location>
</feature>
<feature type="region of interest" description="Disordered" evidence="4">
    <location>
        <begin position="1612"/>
        <end position="1633"/>
    </location>
</feature>
<sequence>MGDDSEWMKLPVDQKCEHKLWKARLSGYEEALKIFQKIKDEKSPEWSKYLGLIKKFVTDSNAVVQLKGLEAALVYVENAHVAGKTTGEVVSGVVSKVFNQPKAKAKELGIEICLMYIEIEKGEAVQEELLKGLDNKNPKIIVACIETLRKALSEFGSKIVLLKPIIKVLPKLFESREKAVRDEAKLIAVEIYRWIRDALRPPLQNINSVQLKELEEEWVKLPTGAPKPTRFLRSQQELEAKLEQQQAAGGDAEGGGDDGDEVPQIDAYELLEAVEILSKLPKDFYDKIEAKKWQERKEALEAVEVLVKNPKLEAGDYADLVKALKKVVGKDTNVMLVALAAKCLTGLAVGLRKKFGQYAGHAGGPPKKGKPAAPGGTGSIGTKNKKGVETKEIVEPELSIEVCEEKASAVLPATCIQLLDSSNWKERLACMEEFQKAVELMDRTEMPCQALVRMLAKKPGWKETNFQVMQMKLHIVALIAQKGNFSKTSAQIVLDGLVDKIGDVKCGNNAKEAMTAIAEACMLPWTAEQVMSMAFSQKNPKNQSETLNWLSNAIKEFGFSGLNVKAFISNVKTALAATNPAVRTSAITLLGVMYLYVGPSLRMFFEDEKPALLSQIDAEFEKMQGQSPPAPTRGISKHSTSGTDEGEDGDEPDDAGNDVVDLLPRTEISDKITSELVSKIGDKNWKIRKEGLDEVAAIINEAKFIQPNIGELPAALKGRLNDSNKILVQQTLNILQQLAVAMGPNIKQHVKNLGIPIITVLGDSKNNVRAAALATVNAWAEQTGMKEWLEGEDLSEELKKENPFLRQELLGWLAEKLPTLRSTPTDLVLCVPHLYSCLEDRNGDVRKKAQDALPFFMMHLGYEKMAKATGKLKPTSKDQVLAMLEKAKANMPAKPAATAKATSKPMGGSAPAKFQPASAPVEDSLSGTVEPKQDPKKAKAPGVSSKAKSAQGKKAPSKTSLKEDEDKSGPIFIVVPNGKEQRMKDEKGLKVLKWNFTTPRDEYIEQLKAQMSSCVAKWLQDEMFHSDFQHHNKALAVMVDHLESEKEGVIGCLDLILKWLTLRFFDTNTSVLMKALEYLKLLFTLLSEEEYHLTENEASSFIPYLILKVGEPKDVIRKDVRAILNRMCLVYPASKMFPFIMEGTKSKNSKQRAECLEELGCLVESYGMNVCQPTPGKALKEIAIHIGDRDNAVRNAALNTIVTVYNVHGDQVFKLIGTLSEKDMSMLEERIKRSAKRPSAAPIKQVEEKPQRAQNISSNANMLRKGPAEDMSSKLNQARSMSGHPEAAQMVRREFQLDLDEIENDNGTVRCEMPELVQHKLDDIFEPVLIPEPKIRAVSPHFDDMHSNTASTINFIISQVASGDINTSIQALTQIDEVLRQEDKAEAMSGHIDQFLIATFMQLRLIYNTHMADEKLEKDEIIKLYSCIIGNMISLFQIESLAREASTGVLKDLMHGLITLMLDSRIEDLEEGQQVIRSVNLLVVKVLEKSDQTNILSALLVLLQDSLLATASSPKFSELVMKCLWRMVRLLPDTINSINLDRILLDIHIFMKVFPKEKLKQCKSEFPVRTLKTLLHTLCKLKGPKILDHLTMIDNKNESELEAHLCRMMKHSMDQTGSKSEKETEKGASRIDEKSSKAKVNDFLAEIFKKIGSKENTKEGLAELYEYKKKYSDADIEPFLKNSSQFFQSYVERGLRVIEMEREGKGRIPTSAGISPQMEVTCMPAPASTMSSIGNTNGEEVGPSVYLERLKILRQRCGLDNTKQDDRPPLTSLLSKPAVPAVASSTDMLHSKLSQLRESREQHQHADLDSSQPHPSGAATASSSTANIDDLKKRLERIKSSRK</sequence>
<feature type="compositionally biased region" description="Acidic residues" evidence="4">
    <location>
        <begin position="644"/>
        <end position="656"/>
    </location>
</feature>
<feature type="compositionally biased region" description="Basic and acidic residues" evidence="4">
    <location>
        <begin position="1829"/>
        <end position="1843"/>
    </location>
</feature>
<feature type="compositionally biased region" description="Low complexity" evidence="4">
    <location>
        <begin position="1816"/>
        <end position="1826"/>
    </location>
</feature>
<evidence type="ECO:0000259" key="5">
    <source>
        <dbReference type="SMART" id="SM01349"/>
    </source>
</evidence>
<dbReference type="GeneTree" id="ENSGT00390000014757"/>
<name>A0A9L0SBR1_HORSE</name>
<dbReference type="PANTHER" id="PTHR12609">
    <property type="entry name" value="MICROTUBULE ASSOCIATED PROTEIN XMAP215"/>
    <property type="match status" value="1"/>
</dbReference>
<evidence type="ECO:0000256" key="2">
    <source>
        <dbReference type="ARBA" id="ARBA00022490"/>
    </source>
</evidence>
<dbReference type="GO" id="GO:0005856">
    <property type="term" value="C:cytoskeleton"/>
    <property type="evidence" value="ECO:0007669"/>
    <property type="project" value="UniProtKB-SubCell"/>
</dbReference>
<dbReference type="GO" id="GO:0046785">
    <property type="term" value="P:microtubule polymerization"/>
    <property type="evidence" value="ECO:0007669"/>
    <property type="project" value="InterPro"/>
</dbReference>
<feature type="region of interest" description="Disordered" evidence="4">
    <location>
        <begin position="1760"/>
        <end position="1843"/>
    </location>
</feature>
<reference evidence="6" key="2">
    <citation type="submission" date="2025-08" db="UniProtKB">
        <authorList>
            <consortium name="Ensembl"/>
        </authorList>
    </citation>
    <scope>IDENTIFICATION</scope>
    <source>
        <strain evidence="6">Thoroughbred</strain>
    </source>
</reference>
<keyword evidence="2" id="KW-0963">Cytoplasm</keyword>
<dbReference type="FunFam" id="1.25.10.10:FF:000052">
    <property type="entry name" value="Cytoskeleton associated protein 5"/>
    <property type="match status" value="1"/>
</dbReference>
<reference evidence="6" key="3">
    <citation type="submission" date="2025-09" db="UniProtKB">
        <authorList>
            <consortium name="Ensembl"/>
        </authorList>
    </citation>
    <scope>IDENTIFICATION</scope>
    <source>
        <strain evidence="6">Thoroughbred</strain>
    </source>
</reference>
<dbReference type="InterPro" id="IPR048491">
    <property type="entry name" value="XMAP215_CLASP_TOG"/>
</dbReference>
<dbReference type="InterPro" id="IPR011989">
    <property type="entry name" value="ARM-like"/>
</dbReference>
<dbReference type="InterPro" id="IPR024395">
    <property type="entry name" value="CLASP_N_dom"/>
</dbReference>
<keyword evidence="3" id="KW-0206">Cytoskeleton</keyword>
<evidence type="ECO:0000256" key="1">
    <source>
        <dbReference type="ARBA" id="ARBA00004245"/>
    </source>
</evidence>
<dbReference type="FunFam" id="1.25.10.10:FF:000068">
    <property type="entry name" value="cytoskeleton-associated protein 5 isoform X1"/>
    <property type="match status" value="1"/>
</dbReference>
<feature type="compositionally biased region" description="Polar residues" evidence="4">
    <location>
        <begin position="1783"/>
        <end position="1794"/>
    </location>
</feature>
<dbReference type="GO" id="GO:0007051">
    <property type="term" value="P:spindle organization"/>
    <property type="evidence" value="ECO:0007669"/>
    <property type="project" value="InterPro"/>
</dbReference>
<feature type="compositionally biased region" description="Basic and acidic residues" evidence="4">
    <location>
        <begin position="1795"/>
        <end position="1808"/>
    </location>
</feature>
<dbReference type="InterPro" id="IPR034085">
    <property type="entry name" value="TOG"/>
</dbReference>
<dbReference type="Gene3D" id="1.25.10.10">
    <property type="entry name" value="Leucine-rich Repeat Variant"/>
    <property type="match status" value="5"/>
</dbReference>
<feature type="domain" description="TOG" evidence="5">
    <location>
        <begin position="1"/>
        <end position="227"/>
    </location>
</feature>
<organism evidence="6 7">
    <name type="scientific">Equus caballus</name>
    <name type="common">Horse</name>
    <dbReference type="NCBI Taxonomy" id="9796"/>
    <lineage>
        <taxon>Eukaryota</taxon>
        <taxon>Metazoa</taxon>
        <taxon>Chordata</taxon>
        <taxon>Craniata</taxon>
        <taxon>Vertebrata</taxon>
        <taxon>Euteleostomi</taxon>
        <taxon>Mammalia</taxon>
        <taxon>Eutheria</taxon>
        <taxon>Laurasiatheria</taxon>
        <taxon>Perissodactyla</taxon>
        <taxon>Equidae</taxon>
        <taxon>Equus</taxon>
    </lineage>
</organism>
<feature type="compositionally biased region" description="Low complexity" evidence="4">
    <location>
        <begin position="944"/>
        <end position="958"/>
    </location>
</feature>
<feature type="domain" description="TOG" evidence="5">
    <location>
        <begin position="1002"/>
        <end position="1240"/>
    </location>
</feature>
<dbReference type="Ensembl" id="ENSECAT00000113108.1">
    <property type="protein sequence ID" value="ENSECAP00000073574.1"/>
    <property type="gene ID" value="ENSECAG00000015563.4"/>
</dbReference>
<feature type="compositionally biased region" description="Basic and acidic residues" evidence="4">
    <location>
        <begin position="1619"/>
        <end position="1633"/>
    </location>
</feature>
<dbReference type="FunFam" id="1.25.10.10:FF:000063">
    <property type="entry name" value="Putative cytoskeleton-associated protein 5"/>
    <property type="match status" value="1"/>
</dbReference>
<feature type="region of interest" description="Disordered" evidence="4">
    <location>
        <begin position="1232"/>
        <end position="1254"/>
    </location>
</feature>
<feature type="region of interest" description="Disordered" evidence="4">
    <location>
        <begin position="360"/>
        <end position="384"/>
    </location>
</feature>
<comment type="subcellular location">
    <subcellularLocation>
        <location evidence="1">Cytoplasm</location>
        <location evidence="1">Cytoskeleton</location>
    </subcellularLocation>
</comment>
<evidence type="ECO:0000313" key="7">
    <source>
        <dbReference type="Proteomes" id="UP000002281"/>
    </source>
</evidence>
<dbReference type="GO" id="GO:0061863">
    <property type="term" value="F:microtubule plus end polymerase"/>
    <property type="evidence" value="ECO:0007669"/>
    <property type="project" value="InterPro"/>
</dbReference>
<feature type="region of interest" description="Disordered" evidence="4">
    <location>
        <begin position="889"/>
        <end position="966"/>
    </location>
</feature>